<dbReference type="GeneID" id="92093302"/>
<protein>
    <submittedName>
        <fullName evidence="2">Uncharacterized protein</fullName>
    </submittedName>
</protein>
<gene>
    <name evidence="2" type="ORF">PG994_008830</name>
</gene>
<proteinExistence type="predicted"/>
<evidence type="ECO:0000313" key="2">
    <source>
        <dbReference type="EMBL" id="KAK8058382.1"/>
    </source>
</evidence>
<dbReference type="Proteomes" id="UP001480595">
    <property type="component" value="Unassembled WGS sequence"/>
</dbReference>
<evidence type="ECO:0000256" key="1">
    <source>
        <dbReference type="SAM" id="MobiDB-lite"/>
    </source>
</evidence>
<evidence type="ECO:0000313" key="3">
    <source>
        <dbReference type="Proteomes" id="UP001480595"/>
    </source>
</evidence>
<organism evidence="2 3">
    <name type="scientific">Apiospora phragmitis</name>
    <dbReference type="NCBI Taxonomy" id="2905665"/>
    <lineage>
        <taxon>Eukaryota</taxon>
        <taxon>Fungi</taxon>
        <taxon>Dikarya</taxon>
        <taxon>Ascomycota</taxon>
        <taxon>Pezizomycotina</taxon>
        <taxon>Sordariomycetes</taxon>
        <taxon>Xylariomycetidae</taxon>
        <taxon>Amphisphaeriales</taxon>
        <taxon>Apiosporaceae</taxon>
        <taxon>Apiospora</taxon>
    </lineage>
</organism>
<dbReference type="EMBL" id="JAQQWL010000009">
    <property type="protein sequence ID" value="KAK8058382.1"/>
    <property type="molecule type" value="Genomic_DNA"/>
</dbReference>
<reference evidence="2 3" key="1">
    <citation type="submission" date="2023-01" db="EMBL/GenBank/DDBJ databases">
        <title>Analysis of 21 Apiospora genomes using comparative genomics revels a genus with tremendous synthesis potential of carbohydrate active enzymes and secondary metabolites.</title>
        <authorList>
            <person name="Sorensen T."/>
        </authorList>
    </citation>
    <scope>NUCLEOTIDE SEQUENCE [LARGE SCALE GENOMIC DNA]</scope>
    <source>
        <strain evidence="2 3">CBS 135458</strain>
    </source>
</reference>
<comment type="caution">
    <text evidence="2">The sequence shown here is derived from an EMBL/GenBank/DDBJ whole genome shotgun (WGS) entry which is preliminary data.</text>
</comment>
<keyword evidence="3" id="KW-1185">Reference proteome</keyword>
<sequence>MRRVRMRPPLQPVDPGPQGLVDVPERRLAVEEHLVEQLAQRVHVRPLADARLPVVGQGPRHRVAPVERELGHPVGSVGGRPVHVVGAQVRDHGGALVVPHAAHLHAAATVARGGPPGQVVLRAVDGVGARVHEGGQGVARRGAFRPEQQRHRAGILGLHARGVPLERHNGDRERRVLVLSETVGECPRHQLAELVQGAVDAGARAVQLGAVVVRDLVVFVVHHVLVDGRDGGVALRAPAAGEGVFLLAGGGSSVLAGIFDGGSSVASRVVAAPGTADQPPVAFELGGTQVLRVGIFHLHGLPIHVQTGREVMKLWSSASGISVSASSEGMSERASLPDGDKFRPWLPLLPWRLCSYSALWGSESDEIKMVSSALWESESDEIKMVLFNEVPPAVAFLA</sequence>
<accession>A0ABR1UHK8</accession>
<dbReference type="RefSeq" id="XP_066713828.1">
    <property type="nucleotide sequence ID" value="XM_066860239.1"/>
</dbReference>
<name>A0ABR1UHK8_9PEZI</name>
<feature type="region of interest" description="Disordered" evidence="1">
    <location>
        <begin position="1"/>
        <end position="20"/>
    </location>
</feature>